<dbReference type="InterPro" id="IPR050990">
    <property type="entry name" value="UPF0237/GcvR_regulator"/>
</dbReference>
<dbReference type="PANTHER" id="PTHR34875:SF6">
    <property type="entry name" value="UPF0237 PROTEIN MJ1558"/>
    <property type="match status" value="1"/>
</dbReference>
<dbReference type="InterPro" id="IPR045865">
    <property type="entry name" value="ACT-like_dom_sf"/>
</dbReference>
<accession>A0AAE9ZUC0</accession>
<dbReference type="Gene3D" id="3.30.70.260">
    <property type="match status" value="2"/>
</dbReference>
<dbReference type="Proteomes" id="UP001218638">
    <property type="component" value="Chromosome"/>
</dbReference>
<dbReference type="InterPro" id="IPR002912">
    <property type="entry name" value="ACT_dom"/>
</dbReference>
<evidence type="ECO:0000313" key="2">
    <source>
        <dbReference type="EMBL" id="WED65310.1"/>
    </source>
</evidence>
<dbReference type="InterPro" id="IPR016867">
    <property type="entry name" value="GcvR"/>
</dbReference>
<keyword evidence="3" id="KW-1185">Reference proteome</keyword>
<dbReference type="KEGG" id="slom:PXH66_00420"/>
<dbReference type="AlphaFoldDB" id="A0AAE9ZUC0"/>
<organism evidence="2 3">
    <name type="scientific">Synoicihabitans lomoniglobus</name>
    <dbReference type="NCBI Taxonomy" id="2909285"/>
    <lineage>
        <taxon>Bacteria</taxon>
        <taxon>Pseudomonadati</taxon>
        <taxon>Verrucomicrobiota</taxon>
        <taxon>Opitutia</taxon>
        <taxon>Opitutales</taxon>
        <taxon>Opitutaceae</taxon>
        <taxon>Synoicihabitans</taxon>
    </lineage>
</organism>
<dbReference type="EMBL" id="CP119075">
    <property type="protein sequence ID" value="WED65310.1"/>
    <property type="molecule type" value="Genomic_DNA"/>
</dbReference>
<evidence type="ECO:0000259" key="1">
    <source>
        <dbReference type="PROSITE" id="PS51671"/>
    </source>
</evidence>
<dbReference type="PIRSF" id="PIRSF028103">
    <property type="entry name" value="GcvR"/>
    <property type="match status" value="1"/>
</dbReference>
<proteinExistence type="predicted"/>
<dbReference type="PANTHER" id="PTHR34875">
    <property type="entry name" value="UPF0237 PROTEIN MJ1558"/>
    <property type="match status" value="1"/>
</dbReference>
<dbReference type="GO" id="GO:0006355">
    <property type="term" value="P:regulation of DNA-templated transcription"/>
    <property type="evidence" value="ECO:0007669"/>
    <property type="project" value="InterPro"/>
</dbReference>
<dbReference type="Pfam" id="PF13740">
    <property type="entry name" value="ACT_6"/>
    <property type="match status" value="1"/>
</dbReference>
<dbReference type="CDD" id="cd04869">
    <property type="entry name" value="ACT_GcvR_2"/>
    <property type="match status" value="1"/>
</dbReference>
<feature type="domain" description="ACT" evidence="1">
    <location>
        <begin position="92"/>
        <end position="171"/>
    </location>
</feature>
<name>A0AAE9ZUC0_9BACT</name>
<dbReference type="PROSITE" id="PS51671">
    <property type="entry name" value="ACT"/>
    <property type="match status" value="1"/>
</dbReference>
<protein>
    <submittedName>
        <fullName evidence="2">ACT domain-containing protein</fullName>
    </submittedName>
</protein>
<dbReference type="SUPFAM" id="SSF55021">
    <property type="entry name" value="ACT-like"/>
    <property type="match status" value="2"/>
</dbReference>
<evidence type="ECO:0000313" key="3">
    <source>
        <dbReference type="Proteomes" id="UP001218638"/>
    </source>
</evidence>
<dbReference type="RefSeq" id="WP_330929257.1">
    <property type="nucleotide sequence ID" value="NZ_CP119075.1"/>
</dbReference>
<gene>
    <name evidence="2" type="ORF">PXH66_00420</name>
</gene>
<reference evidence="2" key="1">
    <citation type="submission" date="2023-03" db="EMBL/GenBank/DDBJ databases">
        <title>Lomoglobus Profundus gen. nov., sp. nov., a novel member of the phylum Verrucomicrobia, isolated from deep-marine sediment of South China Sea.</title>
        <authorList>
            <person name="Ahmad T."/>
            <person name="Ishaq S.E."/>
            <person name="Wang F."/>
        </authorList>
    </citation>
    <scope>NUCLEOTIDE SEQUENCE</scope>
    <source>
        <strain evidence="2">LMO-M01</strain>
    </source>
</reference>
<sequence>MLKTLVMTVIGPDRTGLVDSLARTVADQGGNWLESRLCHLGGQFAGLVQVEVEEAAAAALIDALQHHTESGLQITVQTDNGASALADGSLALVELVGQDRPGLLREITGVFAKHGLNVEELESERTAAPQGGGILFKASATILVPSAADLDAIGDDLEKIATDLLVDIRLAPETTA</sequence>
<dbReference type="Pfam" id="PF01842">
    <property type="entry name" value="ACT"/>
    <property type="match status" value="1"/>
</dbReference>